<dbReference type="Gene3D" id="2.60.40.10">
    <property type="entry name" value="Immunoglobulins"/>
    <property type="match status" value="2"/>
</dbReference>
<dbReference type="SMART" id="SM00181">
    <property type="entry name" value="EGF"/>
    <property type="match status" value="4"/>
</dbReference>
<evidence type="ECO:0000256" key="1">
    <source>
        <dbReference type="ARBA" id="ARBA00022729"/>
    </source>
</evidence>
<dbReference type="PROSITE" id="PS51233">
    <property type="entry name" value="VWFD"/>
    <property type="match status" value="3"/>
</dbReference>
<evidence type="ECO:0000259" key="5">
    <source>
        <dbReference type="PROSITE" id="PS50835"/>
    </source>
</evidence>
<keyword evidence="2" id="KW-1015">Disulfide bond</keyword>
<feature type="domain" description="VWFD" evidence="6">
    <location>
        <begin position="2880"/>
        <end position="3060"/>
    </location>
</feature>
<dbReference type="Gene3D" id="2.10.25.10">
    <property type="entry name" value="Laminin"/>
    <property type="match status" value="3"/>
</dbReference>
<feature type="domain" description="VWFD" evidence="6">
    <location>
        <begin position="716"/>
        <end position="911"/>
    </location>
</feature>
<feature type="domain" description="VWFD" evidence="6">
    <location>
        <begin position="1755"/>
        <end position="1936"/>
    </location>
</feature>
<dbReference type="Pfam" id="PF00094">
    <property type="entry name" value="VWD"/>
    <property type="match status" value="3"/>
</dbReference>
<dbReference type="Proteomes" id="UP000245119">
    <property type="component" value="Linkage Group LG5"/>
</dbReference>
<feature type="domain" description="Ig-like" evidence="5">
    <location>
        <begin position="3282"/>
        <end position="3406"/>
    </location>
</feature>
<accession>A0A2T7P9P6</accession>
<dbReference type="PROSITE" id="PS00022">
    <property type="entry name" value="EGF_1"/>
    <property type="match status" value="1"/>
</dbReference>
<dbReference type="OrthoDB" id="382013at2759"/>
<evidence type="ECO:0000256" key="4">
    <source>
        <dbReference type="SAM" id="Phobius"/>
    </source>
</evidence>
<keyword evidence="4" id="KW-1133">Transmembrane helix</keyword>
<dbReference type="InterPro" id="IPR001846">
    <property type="entry name" value="VWF_type-D"/>
</dbReference>
<evidence type="ECO:0000256" key="3">
    <source>
        <dbReference type="ARBA" id="ARBA00023180"/>
    </source>
</evidence>
<dbReference type="PROSITE" id="PS01186">
    <property type="entry name" value="EGF_2"/>
    <property type="match status" value="1"/>
</dbReference>
<keyword evidence="8" id="KW-1185">Reference proteome</keyword>
<dbReference type="Gene3D" id="2.60.120.260">
    <property type="entry name" value="Galactose-binding domain-like"/>
    <property type="match status" value="1"/>
</dbReference>
<name>A0A2T7P9P6_POMCA</name>
<dbReference type="InterPro" id="IPR013783">
    <property type="entry name" value="Ig-like_fold"/>
</dbReference>
<protein>
    <recommendedName>
        <fullName evidence="9">VWFD domain-containing protein</fullName>
    </recommendedName>
</protein>
<dbReference type="SUPFAM" id="SSF49899">
    <property type="entry name" value="Concanavalin A-like lectins/glucanases"/>
    <property type="match status" value="2"/>
</dbReference>
<dbReference type="InterPro" id="IPR058727">
    <property type="entry name" value="Helical_Vwde"/>
</dbReference>
<keyword evidence="4" id="KW-0812">Transmembrane</keyword>
<dbReference type="GO" id="GO:0005576">
    <property type="term" value="C:extracellular region"/>
    <property type="evidence" value="ECO:0007669"/>
    <property type="project" value="TreeGrafter"/>
</dbReference>
<evidence type="ECO:0008006" key="9">
    <source>
        <dbReference type="Google" id="ProtNLM"/>
    </source>
</evidence>
<dbReference type="PANTHER" id="PTHR14949">
    <property type="entry name" value="EGF-LIKE-DOMAIN, MULTIPLE 7, 8"/>
    <property type="match status" value="1"/>
</dbReference>
<evidence type="ECO:0000259" key="6">
    <source>
        <dbReference type="PROSITE" id="PS51233"/>
    </source>
</evidence>
<evidence type="ECO:0000256" key="2">
    <source>
        <dbReference type="ARBA" id="ARBA00023157"/>
    </source>
</evidence>
<evidence type="ECO:0000313" key="8">
    <source>
        <dbReference type="Proteomes" id="UP000245119"/>
    </source>
</evidence>
<keyword evidence="3" id="KW-0325">Glycoprotein</keyword>
<dbReference type="InterPro" id="IPR041161">
    <property type="entry name" value="EGF_Tenascin"/>
</dbReference>
<dbReference type="InterPro" id="IPR000742">
    <property type="entry name" value="EGF"/>
</dbReference>
<dbReference type="STRING" id="400727.A0A2T7P9P6"/>
<reference evidence="7 8" key="1">
    <citation type="submission" date="2018-04" db="EMBL/GenBank/DDBJ databases">
        <title>The genome of golden apple snail Pomacea canaliculata provides insight into stress tolerance and invasive adaptation.</title>
        <authorList>
            <person name="Liu C."/>
            <person name="Liu B."/>
            <person name="Ren Y."/>
            <person name="Zhang Y."/>
            <person name="Wang H."/>
            <person name="Li S."/>
            <person name="Jiang F."/>
            <person name="Yin L."/>
            <person name="Zhang G."/>
            <person name="Qian W."/>
            <person name="Fan W."/>
        </authorList>
    </citation>
    <scope>NUCLEOTIDE SEQUENCE [LARGE SCALE GENOMIC DNA]</scope>
    <source>
        <strain evidence="7">SZHN2017</strain>
        <tissue evidence="7">Muscle</tissue>
    </source>
</reference>
<keyword evidence="1" id="KW-0732">Signal</keyword>
<dbReference type="PANTHER" id="PTHR14949:SF54">
    <property type="entry name" value="VWFD DOMAIN-CONTAINING PROTEIN"/>
    <property type="match status" value="1"/>
</dbReference>
<dbReference type="SMART" id="SM00216">
    <property type="entry name" value="VWD"/>
    <property type="match status" value="3"/>
</dbReference>
<dbReference type="Pfam" id="PF26129">
    <property type="entry name" value="Vwde"/>
    <property type="match status" value="3"/>
</dbReference>
<keyword evidence="4" id="KW-0472">Membrane</keyword>
<dbReference type="InterPro" id="IPR013320">
    <property type="entry name" value="ConA-like_dom_sf"/>
</dbReference>
<proteinExistence type="predicted"/>
<dbReference type="InterPro" id="IPR050969">
    <property type="entry name" value="Dev_Signal_Modulators"/>
</dbReference>
<organism evidence="7 8">
    <name type="scientific">Pomacea canaliculata</name>
    <name type="common">Golden apple snail</name>
    <dbReference type="NCBI Taxonomy" id="400727"/>
    <lineage>
        <taxon>Eukaryota</taxon>
        <taxon>Metazoa</taxon>
        <taxon>Spiralia</taxon>
        <taxon>Lophotrochozoa</taxon>
        <taxon>Mollusca</taxon>
        <taxon>Gastropoda</taxon>
        <taxon>Caenogastropoda</taxon>
        <taxon>Architaenioglossa</taxon>
        <taxon>Ampullarioidea</taxon>
        <taxon>Ampullariidae</taxon>
        <taxon>Pomacea</taxon>
    </lineage>
</organism>
<dbReference type="Pfam" id="PF23106">
    <property type="entry name" value="EGF_Teneurin"/>
    <property type="match status" value="2"/>
</dbReference>
<feature type="transmembrane region" description="Helical" evidence="4">
    <location>
        <begin position="3470"/>
        <end position="3493"/>
    </location>
</feature>
<dbReference type="Pfam" id="PF18720">
    <property type="entry name" value="EGF_Tenascin"/>
    <property type="match status" value="1"/>
</dbReference>
<evidence type="ECO:0000313" key="7">
    <source>
        <dbReference type="EMBL" id="PVD30142.1"/>
    </source>
</evidence>
<dbReference type="GO" id="GO:0009986">
    <property type="term" value="C:cell surface"/>
    <property type="evidence" value="ECO:0007669"/>
    <property type="project" value="TreeGrafter"/>
</dbReference>
<dbReference type="PROSITE" id="PS50835">
    <property type="entry name" value="IG_LIKE"/>
    <property type="match status" value="1"/>
</dbReference>
<dbReference type="InterPro" id="IPR007110">
    <property type="entry name" value="Ig-like_dom"/>
</dbReference>
<comment type="caution">
    <text evidence="7">The sequence shown here is derived from an EMBL/GenBank/DDBJ whole genome shotgun (WGS) entry which is preliminary data.</text>
</comment>
<sequence length="3545" mass="387629">MLTAICMFAYVWPQNYSWPTPGGISLEVATRWCQAVLTLSAAGSACSSILGADVIDLSLQAIEVDISVELWVLVGDLIKLPAQITNRLCPDDCNNNGSCEAGVCNCNDGWMGASCDIAEWEPPQLTSIPNNVCDIRQQQCSYITVYGYNFVDSPRLLCNITQDGNVTTVPGKFIQTEEIRCPVSACSGVVRVAVSNNGAIFSTNLAYICFDSVCDNCNQTYCSRRDDVCRIGGQCFADGFVNPANAKEACMSQYSISEWTSIRAEKVEETRLTFLQKIKNILVTAGGNLTINGSLDLEYNVRNRLAITFNGTGSLSFGHITSPCLQDPDQCLLGFTITFSMRFTQLVENTVLLSTCGSQAAHTGLALLYSRQRLYAVVSTRSHQWTAYLALTNVVDYRTYDVTWSRQAGLAMYLEGTKVAVNVKGEARSQVLQTPSKCDLVVGEIRARTTIFVLELLHVTYSQKDIVDSLGITTGFPEVKKPTLTVDMVGDEVGFMCQFTRLTTFGVQYFLTYYSDHKVLSGPHDVINTTLVLTESLTYGSQISCEIQACYADSCNETLGKSVKSNIILIQLELLTTTQLVVYEGSTPGVVQVRSTVPTSLFCPFNKRNSCKVKILAGVRAAKELTCPDRRTITQAVLEWNGPATEAAFCGLTLETSAWQQVHTLFVKGVVDTLRDGDQQRTVQVYAVVTYDNITTPITFEVGHVPLLVKDRMDGAKCVSLNDPHIQSFDGRIFDNFEEGEFVFFWHHTMIYQVNVFYRSCRGAASCNCGVAVLFYNDVVVINKCPPKKDDDMDSYPMEVKLYRNGELSRGFRVNKFSDNKYAIFVPTGEAVYVQLETRTIVSGFINVWMVASSSAFNNTGGLCGTYDQDSSNDLTTKEGRVVSESGQSLKEFIRSWRVSEEDSLFDGYCQEVDATSESTVYCDCPYGSDGVCGAGLDVINCGKTDTAQQKVNGGNTIIDRVLAELQNAEGASQEKGEDITDLLIEETTESTPLKCRSTEPRVTFQFNASYIYEVNVTKFTEVEARQACESKLNASIAVNGCRDILDTQLSVYIGFCIRDYMMTGDKTWISVAEENIKQLCLVTVEYNISYWTVGTDGFPRLPPAVNLICPNDCSGNGLCIKGKCYCNENTTGGDCSLSTLLPPTLKSITGGPLCDLRLSTCNKIVIAGRNFVSGSNLTCIFTAVKKTNTSFETTNTTISVSATYVSSEKIRCSLPDNSSSYYVSVTNNRLRVSNEKLLRIVYNSLCEACTEKACTKRADICTMDGNCYESGYVNPFNASQVCRKSQWTIIKKTEIQVQRMTFVKIVGTMLQTPVWNFTVFGSPTLVPGPVGGLALLLNGLNQWLNLSRQTTDGCFWDLEKCDLGLTVSFRIRITELKEGSVFFTSGADVDSSYGLAMWYSGRRVYLRVSTSTREWTVFTTAFRLNAFVKIRFSWSIQTGLRLFLDDKLVAVTSVFLPRTRLGITRTDQFLIGKALSRDVFTRMELEGFEIAYCPVEILDSLDIVVSVPDFEEPPRLNVTAAADTDNVTLKCTFQPFTREGLLYYVAWSVNNVTFREETLTNGSFFSVVTEEQLLNVTYGDHIFCEVYACYQSNCQQTANSVRKSVSLIVQVTVSEKSLVVTEGENPVFLTISATLPPRILCRSPGASCSWQITTTFMTSTTDLRCADGRNIAQALLRWVDKNDTQESFCGATLTDANWLTGTRLAVLASTDTLKDRTQTRSLLVQAKLFVSGAFQRQVQIDTVQVEVKDKDETSECIIHGDPHVKTYDGRRYNNYKEGEMVLYKHKTDPYQVHVFLRRCKDFIASASCICAVAIRSGDDVIRLDKCGAGSGETNENRPIKISLFINGDLTRGTSILRLRGNNKYRILLPAGRYVTVETTDVMNGKYLNVYMRGSPSDVGRTEGLCGSLDGNMDNDITASVDDFNTFWRWAQPLCTDITLDLLKTSSQNPPNRCLTRQPPVQFQFDINYSFAVGTWPTSTGITLEMAVTSCRSQIEANLSAGACGKIVSADLTAAIDTCVEDVQITESLTWVASAFKTLLQMCSTSIEFDLSLWKQVTINGTVVDEPPTDIFDTILCPSNCTGHGLCVEGQCQCQGNFSGDDCALDLGNPPVVFPTDKACDRLEDSCLNVTVFGSGFVSSTDLVCFVQELTITQDGFVQQDTEATPVTASFISSQQVICSLRKVGIYNISISNRRDLRFSSTFITYVSYDSGCYNCSLTGCTKNSGVCVINGTCYGDGFVNLFNPTQRCTNGSSVWTIIKKEEIVSKTYNFLSIDGTVLVTTSGNVTAIGAPVLNSQAVELNGVDQYLDFTNATSLCAFKPEACLLGLSVTFNLKLKQVLGDEYIFTSGGDEENGQGLSLYFHLGRLFLTVSTKDLVWSVSVPTSVLRLNVFMSIEFSWSRQSGLELLVDRVVVARTTTYIRRQILGVSRTNFFVGRSLGFPANRSVFAGIAIEAWSFTHSTRQVRDALLPVESTTVLTTTSPAANATTVATQSNTTSTGTMSTVNVTGVLNATEGVTSVTDFMTTSVSNVTGIGTTGSLSTISATIVTNSTQNATLSSVTGAANTTGTGTNTIQPTTVPTVTGFTNATGRSETLITSGTTATVPTSAITTAAMTTLSSTSTPCIASTTGYPNMTGPPTVSNAVLSSSVRFDCTVRPASLASTTYTVEWSSGGVVLLSSDLTGSATVHSLDSSSLNQASRNSILDNGITCSVTAISTALCGYIRSPPLSSSLAPTKLQVVLPSQALVRASEIITVSVGFKNSVTASFYCLLKYGRMCTVELEARTSQSRPWKCIGSLSIQALVVKSVSPTGSEVCGTQLSASSTSMQELLLRAVVNNIVRSQVKVEVEVSQVDIVNGQRTYTSILNKFDVNVESAYKRDSHCFIYADPHFKTFDGVYYDVMRPGPFVIYKNKLFPVEVEGYFQVVGRGVQACGYGIRSADDVIRVSRCNSPLTTKIFLNGNLTPGTRIYQEDEGNIIKVLLPTGTVAIVTAGTQTELGLEIRPSVLDVNQTQGLCGVFDGNILNDLTSRYDRVTPVTSSRITRDPNDFSMTWINDESQSFYGGFKGTASFDTSTYCTCERSKLISCSPQGYISDCGVSISGKEITQTLLEDHYQTRAVQNLQRRKRQTTGEVFTYDPYFNASDSATWPTQSGKTESQARAACSNRVISSQAYLQCKDFSPDNFTTEIENCVRDVQLTDNLDWSDSALQTAQKLCGSTIATDSNLWVDSNPTDESVPATIQSNIANTLCQNQCSGHGSCQNGVCSCDSKYGGIDCSFEKSQAPTVDVVFSSVMCQTNLGSCNRTIVRGYNFMNLLPGFLSCHLTPIQVDQTGWTRSGPSVTVSAEYRSRYEVVCNLPAERSYTIAISNDQRSTSISEALFLTYDSQCFVCSISNDSQSATCTLKPLTCFIGGMCFLEKQKNPADSCLACQPSKSQTSWTQANALGCTTSTSSSTTVKLASDQASRFRSETIIIAVSISAVVFVLIVIAVVAYIVRRRRGSRSLTRSTISEEASQYEHVYDGSRGLRTEKGLTFTNPTVYENYTPSI</sequence>
<dbReference type="EMBL" id="PZQS01000005">
    <property type="protein sequence ID" value="PVD30142.1"/>
    <property type="molecule type" value="Genomic_DNA"/>
</dbReference>
<dbReference type="GO" id="GO:0005102">
    <property type="term" value="F:signaling receptor binding"/>
    <property type="evidence" value="ECO:0007669"/>
    <property type="project" value="TreeGrafter"/>
</dbReference>
<gene>
    <name evidence="7" type="ORF">C0Q70_09404</name>
</gene>